<sequence>VVILGGVDDFVVFLVLVILGGVDDVIVLVE</sequence>
<dbReference type="Proteomes" id="UP000265520">
    <property type="component" value="Unassembled WGS sequence"/>
</dbReference>
<dbReference type="AlphaFoldDB" id="A0A392TCS7"/>
<evidence type="ECO:0000256" key="1">
    <source>
        <dbReference type="SAM" id="Phobius"/>
    </source>
</evidence>
<keyword evidence="3" id="KW-1185">Reference proteome</keyword>
<accession>A0A392TCS7</accession>
<proteinExistence type="predicted"/>
<evidence type="ECO:0000313" key="3">
    <source>
        <dbReference type="Proteomes" id="UP000265520"/>
    </source>
</evidence>
<name>A0A392TCS7_9FABA</name>
<organism evidence="2 3">
    <name type="scientific">Trifolium medium</name>
    <dbReference type="NCBI Taxonomy" id="97028"/>
    <lineage>
        <taxon>Eukaryota</taxon>
        <taxon>Viridiplantae</taxon>
        <taxon>Streptophyta</taxon>
        <taxon>Embryophyta</taxon>
        <taxon>Tracheophyta</taxon>
        <taxon>Spermatophyta</taxon>
        <taxon>Magnoliopsida</taxon>
        <taxon>eudicotyledons</taxon>
        <taxon>Gunneridae</taxon>
        <taxon>Pentapetalae</taxon>
        <taxon>rosids</taxon>
        <taxon>fabids</taxon>
        <taxon>Fabales</taxon>
        <taxon>Fabaceae</taxon>
        <taxon>Papilionoideae</taxon>
        <taxon>50 kb inversion clade</taxon>
        <taxon>NPAAA clade</taxon>
        <taxon>Hologalegina</taxon>
        <taxon>IRL clade</taxon>
        <taxon>Trifolieae</taxon>
        <taxon>Trifolium</taxon>
    </lineage>
</organism>
<feature type="transmembrane region" description="Helical" evidence="1">
    <location>
        <begin position="12"/>
        <end position="29"/>
    </location>
</feature>
<protein>
    <submittedName>
        <fullName evidence="2">Uncharacterized protein</fullName>
    </submittedName>
</protein>
<feature type="non-terminal residue" evidence="2">
    <location>
        <position position="1"/>
    </location>
</feature>
<evidence type="ECO:0000313" key="2">
    <source>
        <dbReference type="EMBL" id="MCI58374.1"/>
    </source>
</evidence>
<reference evidence="2 3" key="1">
    <citation type="journal article" date="2018" name="Front. Plant Sci.">
        <title>Red Clover (Trifolium pratense) and Zigzag Clover (T. medium) - A Picture of Genomic Similarities and Differences.</title>
        <authorList>
            <person name="Dluhosova J."/>
            <person name="Istvanek J."/>
            <person name="Nedelnik J."/>
            <person name="Repkova J."/>
        </authorList>
    </citation>
    <scope>NUCLEOTIDE SEQUENCE [LARGE SCALE GENOMIC DNA]</scope>
    <source>
        <strain evidence="3">cv. 10/8</strain>
        <tissue evidence="2">Leaf</tissue>
    </source>
</reference>
<dbReference type="EMBL" id="LXQA010545236">
    <property type="protein sequence ID" value="MCI58374.1"/>
    <property type="molecule type" value="Genomic_DNA"/>
</dbReference>
<keyword evidence="1" id="KW-1133">Transmembrane helix</keyword>
<keyword evidence="1" id="KW-0812">Transmembrane</keyword>
<keyword evidence="1" id="KW-0472">Membrane</keyword>
<comment type="caution">
    <text evidence="2">The sequence shown here is derived from an EMBL/GenBank/DDBJ whole genome shotgun (WGS) entry which is preliminary data.</text>
</comment>